<accession>A0A5D4KGE2</accession>
<name>A0A5D4KGE2_9BACI</name>
<dbReference type="Gene3D" id="3.40.50.1000">
    <property type="entry name" value="HAD superfamily/HAD-like"/>
    <property type="match status" value="1"/>
</dbReference>
<dbReference type="PANTHER" id="PTHR43434">
    <property type="entry name" value="PHOSPHOGLYCOLATE PHOSPHATASE"/>
    <property type="match status" value="1"/>
</dbReference>
<dbReference type="Gene3D" id="1.10.150.240">
    <property type="entry name" value="Putative phosphatase, domain 2"/>
    <property type="match status" value="1"/>
</dbReference>
<dbReference type="Pfam" id="PF13419">
    <property type="entry name" value="HAD_2"/>
    <property type="match status" value="1"/>
</dbReference>
<keyword evidence="1 3" id="KW-0378">Hydrolase</keyword>
<protein>
    <submittedName>
        <fullName evidence="3">HAD family hydrolase</fullName>
    </submittedName>
</protein>
<organism evidence="3 4">
    <name type="scientific">Rossellomorea vietnamensis</name>
    <dbReference type="NCBI Taxonomy" id="218284"/>
    <lineage>
        <taxon>Bacteria</taxon>
        <taxon>Bacillati</taxon>
        <taxon>Bacillota</taxon>
        <taxon>Bacilli</taxon>
        <taxon>Bacillales</taxon>
        <taxon>Bacillaceae</taxon>
        <taxon>Rossellomorea</taxon>
    </lineage>
</organism>
<dbReference type="InterPro" id="IPR006439">
    <property type="entry name" value="HAD-SF_hydro_IA"/>
</dbReference>
<sequence>MDSIIFDLDGTLWDSMDTVLTAWNSITKEHPKVSCEFTREEFSFTMGLQIQEIGQRLFPSLSEVERKALLKECCDLESEYLGNQGGVLYEKIEEVLGVLAGKYKLFIVSNCQDGYIEAFYKFHGLEKYFMDYENPGRTGLSKGENIKLIMKRNNLSSPVYVGDTEGDLRAAEYAGIPFVYAKYGFGEAKEWDYSIEKFEELTDLFI</sequence>
<dbReference type="RefSeq" id="WP_148945845.1">
    <property type="nucleotide sequence ID" value="NZ_JBNIKK010000014.1"/>
</dbReference>
<dbReference type="InterPro" id="IPR050155">
    <property type="entry name" value="HAD-like_hydrolase_sf"/>
</dbReference>
<dbReference type="InterPro" id="IPR023198">
    <property type="entry name" value="PGP-like_dom2"/>
</dbReference>
<dbReference type="SFLD" id="SFLDG01129">
    <property type="entry name" value="C1.5:_HAD__Beta-PGM__Phosphata"/>
    <property type="match status" value="1"/>
</dbReference>
<dbReference type="AlphaFoldDB" id="A0A5D4KGE2"/>
<dbReference type="SFLD" id="SFLDS00003">
    <property type="entry name" value="Haloacid_Dehalogenase"/>
    <property type="match status" value="1"/>
</dbReference>
<reference evidence="3 4" key="1">
    <citation type="submission" date="2019-08" db="EMBL/GenBank/DDBJ databases">
        <title>Bacillus genomes from the desert of Cuatro Cienegas, Coahuila.</title>
        <authorList>
            <person name="Olmedo-Alvarez G."/>
        </authorList>
    </citation>
    <scope>NUCLEOTIDE SEQUENCE [LARGE SCALE GENOMIC DNA]</scope>
    <source>
        <strain evidence="3 4">CH40_1T</strain>
    </source>
</reference>
<dbReference type="InterPro" id="IPR036412">
    <property type="entry name" value="HAD-like_sf"/>
</dbReference>
<dbReference type="EMBL" id="VTEH01000003">
    <property type="protein sequence ID" value="TYR76338.1"/>
    <property type="molecule type" value="Genomic_DNA"/>
</dbReference>
<dbReference type="InterPro" id="IPR041492">
    <property type="entry name" value="HAD_2"/>
</dbReference>
<evidence type="ECO:0000313" key="3">
    <source>
        <dbReference type="EMBL" id="TYR76338.1"/>
    </source>
</evidence>
<dbReference type="PANTHER" id="PTHR43434:SF1">
    <property type="entry name" value="PHOSPHOGLYCOLATE PHOSPHATASE"/>
    <property type="match status" value="1"/>
</dbReference>
<dbReference type="GO" id="GO:0008967">
    <property type="term" value="F:phosphoglycolate phosphatase activity"/>
    <property type="evidence" value="ECO:0007669"/>
    <property type="project" value="TreeGrafter"/>
</dbReference>
<keyword evidence="2" id="KW-0460">Magnesium</keyword>
<dbReference type="InterPro" id="IPR023214">
    <property type="entry name" value="HAD_sf"/>
</dbReference>
<dbReference type="Proteomes" id="UP000323317">
    <property type="component" value="Unassembled WGS sequence"/>
</dbReference>
<evidence type="ECO:0000313" key="4">
    <source>
        <dbReference type="Proteomes" id="UP000323317"/>
    </source>
</evidence>
<comment type="caution">
    <text evidence="3">The sequence shown here is derived from an EMBL/GenBank/DDBJ whole genome shotgun (WGS) entry which is preliminary data.</text>
</comment>
<gene>
    <name evidence="3" type="ORF">FZC79_05465</name>
</gene>
<dbReference type="NCBIfam" id="TIGR01549">
    <property type="entry name" value="HAD-SF-IA-v1"/>
    <property type="match status" value="1"/>
</dbReference>
<proteinExistence type="predicted"/>
<evidence type="ECO:0000256" key="1">
    <source>
        <dbReference type="ARBA" id="ARBA00022801"/>
    </source>
</evidence>
<evidence type="ECO:0000256" key="2">
    <source>
        <dbReference type="ARBA" id="ARBA00022842"/>
    </source>
</evidence>
<dbReference type="SUPFAM" id="SSF56784">
    <property type="entry name" value="HAD-like"/>
    <property type="match status" value="1"/>
</dbReference>
<dbReference type="GO" id="GO:0006281">
    <property type="term" value="P:DNA repair"/>
    <property type="evidence" value="ECO:0007669"/>
    <property type="project" value="TreeGrafter"/>
</dbReference>